<comment type="caution">
    <text evidence="6">The sequence shown here is derived from an EMBL/GenBank/DDBJ whole genome shotgun (WGS) entry which is preliminary data.</text>
</comment>
<dbReference type="PROSITE" id="PS50106">
    <property type="entry name" value="PDZ"/>
    <property type="match status" value="1"/>
</dbReference>
<dbReference type="Proteomes" id="UP000559117">
    <property type="component" value="Unassembled WGS sequence"/>
</dbReference>
<dbReference type="InterPro" id="IPR043504">
    <property type="entry name" value="Peptidase_S1_PA_chymotrypsin"/>
</dbReference>
<evidence type="ECO:0000256" key="1">
    <source>
        <dbReference type="ARBA" id="ARBA00010541"/>
    </source>
</evidence>
<reference evidence="6 7" key="1">
    <citation type="submission" date="2020-08" db="EMBL/GenBank/DDBJ databases">
        <title>Genomic Encyclopedia of Type Strains, Phase IV (KMG-IV): sequencing the most valuable type-strain genomes for metagenomic binning, comparative biology and taxonomic classification.</title>
        <authorList>
            <person name="Goeker M."/>
        </authorList>
    </citation>
    <scope>NUCLEOTIDE SEQUENCE [LARGE SCALE GENOMIC DNA]</scope>
    <source>
        <strain evidence="6 7">DSM 24661</strain>
    </source>
</reference>
<dbReference type="InterPro" id="IPR009003">
    <property type="entry name" value="Peptidase_S1_PA"/>
</dbReference>
<dbReference type="EMBL" id="JACHFH010000023">
    <property type="protein sequence ID" value="MBB5336750.1"/>
    <property type="molecule type" value="Genomic_DNA"/>
</dbReference>
<name>A0A840UKQ3_9FIRM</name>
<keyword evidence="2 6" id="KW-0645">Protease</keyword>
<dbReference type="GO" id="GO:0004252">
    <property type="term" value="F:serine-type endopeptidase activity"/>
    <property type="evidence" value="ECO:0007669"/>
    <property type="project" value="InterPro"/>
</dbReference>
<keyword evidence="7" id="KW-1185">Reference proteome</keyword>
<dbReference type="PROSITE" id="PS51257">
    <property type="entry name" value="PROKAR_LIPOPROTEIN"/>
    <property type="match status" value="1"/>
</dbReference>
<dbReference type="Gene3D" id="2.30.42.10">
    <property type="match status" value="1"/>
</dbReference>
<dbReference type="GO" id="GO:0006508">
    <property type="term" value="P:proteolysis"/>
    <property type="evidence" value="ECO:0007669"/>
    <property type="project" value="UniProtKB-KW"/>
</dbReference>
<dbReference type="PRINTS" id="PR00834">
    <property type="entry name" value="PROTEASES2C"/>
</dbReference>
<proteinExistence type="inferred from homology"/>
<evidence type="ECO:0000313" key="6">
    <source>
        <dbReference type="EMBL" id="MBB5336750.1"/>
    </source>
</evidence>
<feature type="region of interest" description="Disordered" evidence="4">
    <location>
        <begin position="41"/>
        <end position="66"/>
    </location>
</feature>
<dbReference type="InterPro" id="IPR051201">
    <property type="entry name" value="Chloro_Bact_Ser_Proteases"/>
</dbReference>
<dbReference type="InterPro" id="IPR001478">
    <property type="entry name" value="PDZ"/>
</dbReference>
<dbReference type="SUPFAM" id="SSF50494">
    <property type="entry name" value="Trypsin-like serine proteases"/>
    <property type="match status" value="1"/>
</dbReference>
<dbReference type="SMART" id="SM00228">
    <property type="entry name" value="PDZ"/>
    <property type="match status" value="1"/>
</dbReference>
<evidence type="ECO:0000256" key="2">
    <source>
        <dbReference type="ARBA" id="ARBA00022670"/>
    </source>
</evidence>
<dbReference type="SUPFAM" id="SSF50156">
    <property type="entry name" value="PDZ domain-like"/>
    <property type="match status" value="1"/>
</dbReference>
<evidence type="ECO:0000259" key="5">
    <source>
        <dbReference type="PROSITE" id="PS50106"/>
    </source>
</evidence>
<dbReference type="Gene3D" id="2.40.10.10">
    <property type="entry name" value="Trypsin-like serine proteases"/>
    <property type="match status" value="2"/>
</dbReference>
<dbReference type="Pfam" id="PF13365">
    <property type="entry name" value="Trypsin_2"/>
    <property type="match status" value="1"/>
</dbReference>
<feature type="domain" description="PDZ" evidence="5">
    <location>
        <begin position="273"/>
        <end position="362"/>
    </location>
</feature>
<evidence type="ECO:0000256" key="3">
    <source>
        <dbReference type="ARBA" id="ARBA00022801"/>
    </source>
</evidence>
<evidence type="ECO:0000313" key="7">
    <source>
        <dbReference type="Proteomes" id="UP000559117"/>
    </source>
</evidence>
<keyword evidence="3 6" id="KW-0378">Hydrolase</keyword>
<dbReference type="CDD" id="cd06781">
    <property type="entry name" value="cpPDZ_BsHtra-like"/>
    <property type="match status" value="1"/>
</dbReference>
<dbReference type="InterPro" id="IPR036034">
    <property type="entry name" value="PDZ_sf"/>
</dbReference>
<protein>
    <submittedName>
        <fullName evidence="6">Serine protease Do</fullName>
        <ecNumber evidence="6">3.4.21.107</ecNumber>
    </submittedName>
</protein>
<dbReference type="PANTHER" id="PTHR43343:SF3">
    <property type="entry name" value="PROTEASE DO-LIKE 8, CHLOROPLASTIC"/>
    <property type="match status" value="1"/>
</dbReference>
<organism evidence="6 7">
    <name type="scientific">Pectinatus brassicae</name>
    <dbReference type="NCBI Taxonomy" id="862415"/>
    <lineage>
        <taxon>Bacteria</taxon>
        <taxon>Bacillati</taxon>
        <taxon>Bacillota</taxon>
        <taxon>Negativicutes</taxon>
        <taxon>Selenomonadales</taxon>
        <taxon>Selenomonadaceae</taxon>
        <taxon>Pectinatus</taxon>
    </lineage>
</organism>
<accession>A0A840UKQ3</accession>
<feature type="compositionally biased region" description="Polar residues" evidence="4">
    <location>
        <begin position="41"/>
        <end position="52"/>
    </location>
</feature>
<dbReference type="PANTHER" id="PTHR43343">
    <property type="entry name" value="PEPTIDASE S12"/>
    <property type="match status" value="1"/>
</dbReference>
<gene>
    <name evidence="6" type="ORF">HNR32_001904</name>
</gene>
<dbReference type="Pfam" id="PF13180">
    <property type="entry name" value="PDZ_2"/>
    <property type="match status" value="1"/>
</dbReference>
<evidence type="ECO:0000256" key="4">
    <source>
        <dbReference type="SAM" id="MobiDB-lite"/>
    </source>
</evidence>
<dbReference type="RefSeq" id="WP_183861969.1">
    <property type="nucleotide sequence ID" value="NZ_JACHFH010000023.1"/>
</dbReference>
<dbReference type="EC" id="3.4.21.107" evidence="6"/>
<dbReference type="AlphaFoldDB" id="A0A840UKQ3"/>
<dbReference type="InterPro" id="IPR001940">
    <property type="entry name" value="Peptidase_S1C"/>
</dbReference>
<comment type="similarity">
    <text evidence="1">Belongs to the peptidase S1C family.</text>
</comment>
<sequence length="378" mass="39243">MLKKLKEKKYFSQTLSFLAGALVIITIVVAGCSLGASDSNKGALKNSPNTDKVVQATPPKGPVSDARNTPVVRAAKAVGPAVVGITNKAVARDWFNNQVEVKQGVGSGVIFRSDGYIVTNNHVIAGAKEITVSLADGRSLPGKLVGTDPVTDIAVVKVDAKDLPVAKFGNSDDILVGEPAIAIGNPMGLEFQGSVTAGVISALNRTLDIGEGRVKLLQTDAAINPGNSGGALVNTDGFVIGINSAKLAATGVEGMGFAIPINTVQPIIKQIIEQGHVARPYLGVGVFDKNTAAKNGYLLNIDKGVYVVQVEADGPAAQAGLRRGDIITKVDNKEINTVADLRDAVAKHNISDTVSVVIIRDGQETTVSAKLQEMPAKN</sequence>